<name>A0ABY9Z0X0_9GAMM</name>
<evidence type="ECO:0000256" key="1">
    <source>
        <dbReference type="SAM" id="Phobius"/>
    </source>
</evidence>
<feature type="transmembrane region" description="Helical" evidence="1">
    <location>
        <begin position="12"/>
        <end position="36"/>
    </location>
</feature>
<evidence type="ECO:0000313" key="3">
    <source>
        <dbReference type="Proteomes" id="UP001301869"/>
    </source>
</evidence>
<keyword evidence="1" id="KW-0812">Transmembrane</keyword>
<keyword evidence="3" id="KW-1185">Reference proteome</keyword>
<keyword evidence="1" id="KW-0472">Membrane</keyword>
<dbReference type="Proteomes" id="UP001301869">
    <property type="component" value="Chromosome"/>
</dbReference>
<sequence>MARDENSYDDSGILAILAGLVVLVGMACLPATIAWIQTFAG</sequence>
<evidence type="ECO:0000313" key="2">
    <source>
        <dbReference type="EMBL" id="WNK20784.1"/>
    </source>
</evidence>
<keyword evidence="1" id="KW-1133">Transmembrane helix</keyword>
<protein>
    <submittedName>
        <fullName evidence="2">Uncharacterized protein</fullName>
    </submittedName>
</protein>
<proteinExistence type="predicted"/>
<dbReference type="RefSeq" id="WP_311884597.1">
    <property type="nucleotide sequence ID" value="NZ_CP119391.1"/>
</dbReference>
<dbReference type="PROSITE" id="PS51257">
    <property type="entry name" value="PROKAR_LIPOPROTEIN"/>
    <property type="match status" value="1"/>
</dbReference>
<accession>A0ABY9Z0X0</accession>
<reference evidence="2 3" key="1">
    <citation type="submission" date="2023-03" db="EMBL/GenBank/DDBJ databases">
        <title>Halomonas sp. nov., isolated from Korean tranditional fermented seafood 'Jeotgal'.</title>
        <authorList>
            <person name="Kim B."/>
            <person name="Shin N.-R."/>
        </authorList>
    </citation>
    <scope>NUCLEOTIDE SEQUENCE [LARGE SCALE GENOMIC DNA]</scope>
    <source>
        <strain evidence="2 3">SG2L-4</strain>
    </source>
</reference>
<gene>
    <name evidence="2" type="ORF">P1P91_03640</name>
</gene>
<organism evidence="2 3">
    <name type="scientific">Halomonas piscis</name>
    <dbReference type="NCBI Taxonomy" id="3031727"/>
    <lineage>
        <taxon>Bacteria</taxon>
        <taxon>Pseudomonadati</taxon>
        <taxon>Pseudomonadota</taxon>
        <taxon>Gammaproteobacteria</taxon>
        <taxon>Oceanospirillales</taxon>
        <taxon>Halomonadaceae</taxon>
        <taxon>Halomonas</taxon>
    </lineage>
</organism>
<dbReference type="EMBL" id="CP119391">
    <property type="protein sequence ID" value="WNK20784.1"/>
    <property type="molecule type" value="Genomic_DNA"/>
</dbReference>